<dbReference type="PANTHER" id="PTHR46579:SF1">
    <property type="entry name" value="F5_8 TYPE C DOMAIN-CONTAINING PROTEIN"/>
    <property type="match status" value="1"/>
</dbReference>
<evidence type="ECO:0000256" key="2">
    <source>
        <dbReference type="SAM" id="MobiDB-lite"/>
    </source>
</evidence>
<feature type="region of interest" description="Disordered" evidence="2">
    <location>
        <begin position="906"/>
        <end position="930"/>
    </location>
</feature>
<reference evidence="3 4" key="1">
    <citation type="submission" date="2016-03" db="EMBL/GenBank/DDBJ databases">
        <title>EvidentialGene: Evidence-directed Construction of Genes on Genomes.</title>
        <authorList>
            <person name="Gilbert D.G."/>
            <person name="Choi J.-H."/>
            <person name="Mockaitis K."/>
            <person name="Colbourne J."/>
            <person name="Pfrender M."/>
        </authorList>
    </citation>
    <scope>NUCLEOTIDE SEQUENCE [LARGE SCALE GENOMIC DNA]</scope>
    <source>
        <strain evidence="3 4">Xinb3</strain>
        <tissue evidence="3">Complete organism</tissue>
    </source>
</reference>
<evidence type="ECO:0000313" key="4">
    <source>
        <dbReference type="Proteomes" id="UP000076858"/>
    </source>
</evidence>
<feature type="compositionally biased region" description="Polar residues" evidence="2">
    <location>
        <begin position="811"/>
        <end position="823"/>
    </location>
</feature>
<feature type="compositionally biased region" description="Polar residues" evidence="2">
    <location>
        <begin position="919"/>
        <end position="930"/>
    </location>
</feature>
<feature type="coiled-coil region" evidence="1">
    <location>
        <begin position="949"/>
        <end position="1008"/>
    </location>
</feature>
<dbReference type="Proteomes" id="UP000076858">
    <property type="component" value="Unassembled WGS sequence"/>
</dbReference>
<dbReference type="STRING" id="35525.A0A162RZD4"/>
<dbReference type="PANTHER" id="PTHR46579">
    <property type="entry name" value="F5/8 TYPE C DOMAIN-CONTAINING PROTEIN-RELATED"/>
    <property type="match status" value="1"/>
</dbReference>
<proteinExistence type="predicted"/>
<dbReference type="EMBL" id="LRGB01000086">
    <property type="protein sequence ID" value="KZS20901.1"/>
    <property type="molecule type" value="Genomic_DNA"/>
</dbReference>
<keyword evidence="1" id="KW-0175">Coiled coil</keyword>
<evidence type="ECO:0000313" key="3">
    <source>
        <dbReference type="EMBL" id="KZS20901.1"/>
    </source>
</evidence>
<keyword evidence="4" id="KW-1185">Reference proteome</keyword>
<protein>
    <submittedName>
        <fullName evidence="3">Uncharacterized protein</fullName>
    </submittedName>
</protein>
<name>A0A162RZD4_9CRUS</name>
<gene>
    <name evidence="3" type="ORF">APZ42_012280</name>
</gene>
<dbReference type="OrthoDB" id="10357581at2759"/>
<feature type="compositionally biased region" description="Pro residues" evidence="2">
    <location>
        <begin position="857"/>
        <end position="866"/>
    </location>
</feature>
<feature type="region of interest" description="Disordered" evidence="2">
    <location>
        <begin position="790"/>
        <end position="867"/>
    </location>
</feature>
<dbReference type="Gene3D" id="1.10.10.2590">
    <property type="entry name" value="BEN domain"/>
    <property type="match status" value="1"/>
</dbReference>
<organism evidence="3 4">
    <name type="scientific">Daphnia magna</name>
    <dbReference type="NCBI Taxonomy" id="35525"/>
    <lineage>
        <taxon>Eukaryota</taxon>
        <taxon>Metazoa</taxon>
        <taxon>Ecdysozoa</taxon>
        <taxon>Arthropoda</taxon>
        <taxon>Crustacea</taxon>
        <taxon>Branchiopoda</taxon>
        <taxon>Diplostraca</taxon>
        <taxon>Cladocera</taxon>
        <taxon>Anomopoda</taxon>
        <taxon>Daphniidae</taxon>
        <taxon>Daphnia</taxon>
    </lineage>
</organism>
<comment type="caution">
    <text evidence="3">The sequence shown here is derived from an EMBL/GenBank/DDBJ whole genome shotgun (WGS) entry which is preliminary data.</text>
</comment>
<evidence type="ECO:0000256" key="1">
    <source>
        <dbReference type="SAM" id="Coils"/>
    </source>
</evidence>
<sequence length="1357" mass="153766">MPPKEKELSRYLKRKLEVKEADFDLQLHMKEQIELSSINVRDVAGNEVQPQQQLSSSFESRPPEVFDLTYETCGNTGDTDIDIEASNADKLFGNYTYEEDDMDDYIFMEGLKDCDRANYLALVCLAYKLKHRLSNAAFKDHLRILKLFTGSTVEEMTSAAKCAEKYKKLIQPTKKVFVCNEKDCDTVLNTGADGVPLASQPCGHRFSKEKKYCYFLVLSIEQQIQYLLESDAAKWFDSKQNCDGKTRGDIQTGDLYRDKVRITDELIRYITLQLNTDGAECHKKANLRFGHLCIIPNELPYFLRRSNILLFAIWYDNKKPPSGPFLEASISELQHLGTKGVQFNQRTYLVKPLILTTDSMVRSVFLNGSTFRGECGCDFCLHPGEMIKIGRGSTKVYPEPTSNPTFAPRTVEQHERDLMTVLGTGKRLNGIKGPSPFLALLDFDYVQAQVPDYLHCVCHGGIKFLVALWTETKYFKQPWYLDERKTAILNARLMQMKPPYEITRTSSPLSDISQWKASNFRAFALYYFTALEDLLPKVYFDHFLCLIYGIQVLLQEELKFYMKKKHAFQFPLNNAFSSCYAKLGMHLELVDLHSGVVQWRFGVIDKWDTVRSRANVLLKDFLNISHHDLLSSLEIDSSVFNLKHLGVPKKKFASKECKSAIQKYFSSVGKPELGIRTMDSIAFPKTFVSLPNLEDKIRMLKEFISEKTDVALNWPKHSASGEDPSIQLELKAGPVLSFSENIKVLELTRDAMLKPKSKSVRSTKILHSTPKSQVASKAVASVPYAKKSLPPVFGNTSNSEHIQQSKRKTKQTNPAGSKDQSVKPTADSVSDLGVSALVSSESEESNSGNEEGDWLAPSPPSRPPNKVPRSDVVIFQFVFIITDMITDLSLLQVHCIGSASKSNGAVHRNGLILTPPGSRCNTPSSFRTPSSEVLNDEASSLNDINCQYDENSQAQIIEQSNSLQDLEEENSFFKEHLNQSVIDYEDMKAEYEKKLVEKDEVIKSLREHNPLVLAQTLRESLLLLDTPLANLPSNSRQSAAVNAANSAAFSRSMVKLHEDYTTMIDPSALRLAMSYGKSGNTTKEMGKMVATIMEALWDKAFMASHSLSGRKAPSDMNDPIKKKLPAKPAIPADARNEIIQFTMKFWETKHNMRIPATTNLITACSEVTNKNKKNLCFKFENPLMLWYQEEDDQIATAVLASIKGHLWYLTEELVVLALFNESLSDFTRMLMAKKLFDTLRPTSFKPGKPAFPTIDLDTPPLFPQFIGPRSWLFFSILQLNKSQNWLQLPPTFWPLMSDYCYARDFVKRLEVTNDCAERGVKLIGDFKDYTDDETQRQFLLQVVEDHRKNIASMLKKI</sequence>
<accession>A0A162RZD4</accession>